<evidence type="ECO:0000259" key="3">
    <source>
        <dbReference type="PROSITE" id="PS50994"/>
    </source>
</evidence>
<feature type="compositionally biased region" description="Low complexity" evidence="2">
    <location>
        <begin position="1656"/>
        <end position="1667"/>
    </location>
</feature>
<dbReference type="Gene3D" id="3.30.420.10">
    <property type="entry name" value="Ribonuclease H-like superfamily/Ribonuclease H"/>
    <property type="match status" value="1"/>
</dbReference>
<name>A0ABD2IKM7_9BILA</name>
<dbReference type="EMBL" id="JBICBT010001242">
    <property type="protein sequence ID" value="KAL3076748.1"/>
    <property type="molecule type" value="Genomic_DNA"/>
</dbReference>
<protein>
    <recommendedName>
        <fullName evidence="3">Integrase catalytic domain-containing protein</fullName>
    </recommendedName>
</protein>
<sequence length="2331" mass="269361">MSPALLPAKLFLQEVQNANVKWDEPLPSHLVKTWLKIVETWSHSGTSINVEFPRFIPSTTKDEFHCFCDASNYGLGIAIYQKADTTYAKAECNLIFAKSLVKTLKLVAHDSTIPKLELQALTLGVKAVNFIQQQLNFDDKQVILWTDSQCSVERLKDGRKSDRFVTNRLYKIRAANFQVRHVRTDSNPADLASRGIDPRSIQASLLWRFGPIWLSKFDQWPESNVIYQPGEEIKTYEEMPVVEISCAVQEAQKFKPTSQFERFSNWNRLKATAAYANRFIMRLLIAKRRKKPNHQLPQNIQFNGPLNAHELQLAEEWILAETQSTYPPTEDQIRDLWLFKVGRLWRCGGRLDNAESLSFDNKHPIFLPPDGWITKLIIRHYDQQHKHCGPRILLSQIREKFWIPRGRKTIQQVLNSPRHGCLKCRKERAKPYSYPEASDLPAQRVNQARPFNSTGIDYFGPLKVKRGAEVVKIYVALFTCLVIRAIHLEIAEDYSAEAFIKTFRRFVSRRGTPTLIMTDQGSNFVAGSKIIKQHWTDTLLPEHVQTRLAHQGITWKFNTAHAPWKGGTWERLVGITKNSLRRTIGRNLLAFDEMQTLICEIEAIVNNRPLTFESDQEPYQSLRPINFLIPYEQIVTNFPLLDENFNDPDYEPRENNRNQLVTMLRKTSTLLDRFWHTWKTDYLFSLRETDRSKTSNRNLHPKEGDVVIVGDDDLPRSLWSLARVIQLHKVRDNQIRSALLSINGQHRSRAINQLYCLEIPDGSETEAAEVIAPIMASIEVISLASSDDQMSDDYHIPKKKDVIKRKQRFITGHNAGLREVVQRSSDNDPVEGLLYSKRPDNKTKFFKDGNLKMLLESITLFKRIEGKKMAEKLLELYGKKMDEARDKKDKERENQRREKRKLDEEEQPEKRKKSSVETDPLEETDPKKERQLQDENRIRWSAQRKAAVDELRQRIKLRKKQWSREEIEKEMKESEKEDQTQLRELAKNGSKEAAQLLEAAPSLRQQSNAQVIATIQRKAEDYPQNGEKVLKFCQRMYQDNLMSAWRRNRVQKELTQLLENGRFKLRHVNGQPAILHQIKEGKKDLCGEFLIGRICSWHYLDEIEFEDTKEPPPAQRDPTPEITVVETKNDHDKQQDESQFVTIRAGRTPPPLFIPQRSKSPSPQFMAHRAAHTPPPAHRNSTQTQLVEEYHLAKSKPNTFVDFNIFTECDETHLTCAKNATYGQIADKHNRDKIEEFVNCRARTLFEAIMLNWLNCNINRPNNEVWAMHEMHTQQFDTLEESAKFFHQQQIVMRKRDIGKDKHFKEAIEIWRNSCDLFNENFRHANKQLKFNPTHSPEMQKTDYAKWIERINQRANEISSRERSRMQFPDFIYFNVRTILIGDNTAEALQSHFPKSRWYTHFADQPLRLTPGPQVKHAIFAYHSTDEDMIRQITPLLYQLKNTDIETTLILRKDNNNDWLYHKKEFIGLTKRLEAGFFVFNARIGEAKELADRMKETMEEPMQLDTEPTTSNLAGNKKPYRKGFTVGQRILNSLMLFSLFMLIALQGASAQPIRQKPFGGVGVWHGSHAISQLWGNNATRERFLTFSPSVQRYISRVFALNATATPPTVPTSTTAHTTPISTTPPQFTTTNPPATTTKPPISTTTRQWKTTKHRTTQTLPPTSTATPITRTNRPKIKPPSFFAQRQSQWKGDPVNAKGLDIFWCTNRGSTIWELKGPENSTFCRPPPALTAKWTALTVTLYTKIHRPETVQSGWHCAVKRISETYYTNLIGDKFVDVNKTFLPVSKTMCRQMALHQICAMAKTEMTQISNDTWTTNNELSVNFPGPIEGLFKGSQTSETTNCFVQLATLFVKRHNLQLLSPIHHVEHCDYSSGFCQLPDNTTIMWKPNCPADGCYTCDFEKAEQIHGEFTKTRGQSSAIWISEDRQKALTFTDSTAIMACDGKSIVLSEQNFGIRKEQYDALMDNDHSRAKRFVEPEQLASQLSAAQIATNMALSQLYMKECQRNFRVANPTLQARKLLNRENLQARWIGETTIEVFPCVNITLTDISYRATKSCYKFIPVTVHLPNATMDAFLDPEMRILSLVTHIASCTHFRYHHLQLQKNPSIWLRIDVNFGIAKRLPQSAVHELYESIQNQTDSDFELNPLIFHQWQLSNDTDNAIFPHIDEFADLADFKSKLEQHQTARAEALGAIPGGLEGWTIRKVKEWLNELINWWMRLACAYATFLLLRDVILPCILAYLINPVRVTFMSLVGFRPRRQPLPQRRCFDEVVPMRQLPRAPKRPSIRLRADRPSSPIALDFDSRSATYRSRASSLTIDTPFGKSQPFKLADDD</sequence>
<dbReference type="SUPFAM" id="SSF53098">
    <property type="entry name" value="Ribonuclease H-like"/>
    <property type="match status" value="1"/>
</dbReference>
<evidence type="ECO:0000256" key="1">
    <source>
        <dbReference type="SAM" id="Coils"/>
    </source>
</evidence>
<dbReference type="PROSITE" id="PS50994">
    <property type="entry name" value="INTEGRASE"/>
    <property type="match status" value="1"/>
</dbReference>
<dbReference type="Proteomes" id="UP001620626">
    <property type="component" value="Unassembled WGS sequence"/>
</dbReference>
<keyword evidence="1" id="KW-0175">Coiled coil</keyword>
<proteinExistence type="predicted"/>
<feature type="compositionally biased region" description="Basic and acidic residues" evidence="2">
    <location>
        <begin position="924"/>
        <end position="938"/>
    </location>
</feature>
<dbReference type="InterPro" id="IPR001584">
    <property type="entry name" value="Integrase_cat-core"/>
</dbReference>
<feature type="coiled-coil region" evidence="1">
    <location>
        <begin position="957"/>
        <end position="984"/>
    </location>
</feature>
<feature type="domain" description="Integrase catalytic" evidence="3">
    <location>
        <begin position="446"/>
        <end position="626"/>
    </location>
</feature>
<dbReference type="Pfam" id="PF05380">
    <property type="entry name" value="Peptidase_A17"/>
    <property type="match status" value="1"/>
</dbReference>
<gene>
    <name evidence="4" type="ORF">niasHT_036337</name>
</gene>
<dbReference type="InterPro" id="IPR040676">
    <property type="entry name" value="DUF5641"/>
</dbReference>
<accession>A0ABD2IKM7</accession>
<evidence type="ECO:0000256" key="2">
    <source>
        <dbReference type="SAM" id="MobiDB-lite"/>
    </source>
</evidence>
<feature type="compositionally biased region" description="Low complexity" evidence="2">
    <location>
        <begin position="1607"/>
        <end position="1645"/>
    </location>
</feature>
<feature type="region of interest" description="Disordered" evidence="2">
    <location>
        <begin position="1146"/>
        <end position="1180"/>
    </location>
</feature>
<evidence type="ECO:0000313" key="4">
    <source>
        <dbReference type="EMBL" id="KAL3076748.1"/>
    </source>
</evidence>
<evidence type="ECO:0000313" key="5">
    <source>
        <dbReference type="Proteomes" id="UP001620626"/>
    </source>
</evidence>
<organism evidence="4 5">
    <name type="scientific">Heterodera trifolii</name>
    <dbReference type="NCBI Taxonomy" id="157864"/>
    <lineage>
        <taxon>Eukaryota</taxon>
        <taxon>Metazoa</taxon>
        <taxon>Ecdysozoa</taxon>
        <taxon>Nematoda</taxon>
        <taxon>Chromadorea</taxon>
        <taxon>Rhabditida</taxon>
        <taxon>Tylenchina</taxon>
        <taxon>Tylenchomorpha</taxon>
        <taxon>Tylenchoidea</taxon>
        <taxon>Heteroderidae</taxon>
        <taxon>Heteroderinae</taxon>
        <taxon>Heterodera</taxon>
    </lineage>
</organism>
<feature type="region of interest" description="Disordered" evidence="2">
    <location>
        <begin position="883"/>
        <end position="938"/>
    </location>
</feature>
<dbReference type="PANTHER" id="PTHR47331">
    <property type="entry name" value="PHD-TYPE DOMAIN-CONTAINING PROTEIN"/>
    <property type="match status" value="1"/>
</dbReference>
<feature type="compositionally biased region" description="Basic and acidic residues" evidence="2">
    <location>
        <begin position="883"/>
        <end position="903"/>
    </location>
</feature>
<dbReference type="InterPro" id="IPR008042">
    <property type="entry name" value="Retrotrans_Pao"/>
</dbReference>
<feature type="region of interest" description="Disordered" evidence="2">
    <location>
        <begin position="1607"/>
        <end position="1689"/>
    </location>
</feature>
<dbReference type="Pfam" id="PF18701">
    <property type="entry name" value="DUF5641"/>
    <property type="match status" value="1"/>
</dbReference>
<dbReference type="InterPro" id="IPR036397">
    <property type="entry name" value="RNaseH_sf"/>
</dbReference>
<dbReference type="InterPro" id="IPR012337">
    <property type="entry name" value="RNaseH-like_sf"/>
</dbReference>
<reference evidence="4 5" key="1">
    <citation type="submission" date="2024-10" db="EMBL/GenBank/DDBJ databases">
        <authorList>
            <person name="Kim D."/>
        </authorList>
    </citation>
    <scope>NUCLEOTIDE SEQUENCE [LARGE SCALE GENOMIC DNA]</scope>
    <source>
        <strain evidence="4">BH-2024</strain>
    </source>
</reference>
<keyword evidence="5" id="KW-1185">Reference proteome</keyword>
<comment type="caution">
    <text evidence="4">The sequence shown here is derived from an EMBL/GenBank/DDBJ whole genome shotgun (WGS) entry which is preliminary data.</text>
</comment>